<protein>
    <submittedName>
        <fullName evidence="2">ABZJ_00895 family protein</fullName>
    </submittedName>
</protein>
<feature type="transmembrane region" description="Helical" evidence="1">
    <location>
        <begin position="77"/>
        <end position="104"/>
    </location>
</feature>
<keyword evidence="1" id="KW-1133">Transmembrane helix</keyword>
<keyword evidence="1" id="KW-0812">Transmembrane</keyword>
<dbReference type="Proteomes" id="UP001138661">
    <property type="component" value="Unassembled WGS sequence"/>
</dbReference>
<accession>A0A9X1FTD0</accession>
<organism evidence="2 3">
    <name type="scientific">Roseobacter insulae</name>
    <dbReference type="NCBI Taxonomy" id="2859783"/>
    <lineage>
        <taxon>Bacteria</taxon>
        <taxon>Pseudomonadati</taxon>
        <taxon>Pseudomonadota</taxon>
        <taxon>Alphaproteobacteria</taxon>
        <taxon>Rhodobacterales</taxon>
        <taxon>Roseobacteraceae</taxon>
        <taxon>Roseobacter</taxon>
    </lineage>
</organism>
<dbReference type="InterPro" id="IPR047730">
    <property type="entry name" value="ABZJ_00895-like"/>
</dbReference>
<comment type="caution">
    <text evidence="2">The sequence shown here is derived from an EMBL/GenBank/DDBJ whole genome shotgun (WGS) entry which is preliminary data.</text>
</comment>
<sequence length="140" mass="15201">MIFRPLRFCFNYVLITIGTIILTMIIQQFVAFDLSSVGTSVIPLLAAAIIEGQFFGRHCEGPPAKPVIWRASLEMTGMVMILSAIIFGALVVVTPEILGIFSVIDTMKAAAVLLLAVGFSWVVLRLGYGMGLRSGLRHMA</sequence>
<gene>
    <name evidence="2" type="ORF">KX928_05755</name>
</gene>
<reference evidence="2" key="1">
    <citation type="submission" date="2021-07" db="EMBL/GenBank/DDBJ databases">
        <title>Roseobacter insulae sp. nov., isolated from a tidal flat.</title>
        <authorList>
            <person name="Park S."/>
            <person name="Yoon J.-H."/>
        </authorList>
    </citation>
    <scope>NUCLEOTIDE SEQUENCE</scope>
    <source>
        <strain evidence="2">YSTF-M11</strain>
    </source>
</reference>
<evidence type="ECO:0000313" key="2">
    <source>
        <dbReference type="EMBL" id="MBW4707287.1"/>
    </source>
</evidence>
<keyword evidence="3" id="KW-1185">Reference proteome</keyword>
<evidence type="ECO:0000313" key="3">
    <source>
        <dbReference type="Proteomes" id="UP001138661"/>
    </source>
</evidence>
<dbReference type="EMBL" id="JAHXDN010000001">
    <property type="protein sequence ID" value="MBW4707287.1"/>
    <property type="molecule type" value="Genomic_DNA"/>
</dbReference>
<name>A0A9X1FTD0_9RHOB</name>
<keyword evidence="1" id="KW-0472">Membrane</keyword>
<evidence type="ECO:0000256" key="1">
    <source>
        <dbReference type="SAM" id="Phobius"/>
    </source>
</evidence>
<proteinExistence type="predicted"/>
<dbReference type="NCBIfam" id="NF038216">
    <property type="entry name" value="ABZJ_00895_fam"/>
    <property type="match status" value="1"/>
</dbReference>
<feature type="transmembrane region" description="Helical" evidence="1">
    <location>
        <begin position="110"/>
        <end position="128"/>
    </location>
</feature>
<dbReference type="AlphaFoldDB" id="A0A9X1FTD0"/>
<dbReference type="RefSeq" id="WP_219499860.1">
    <property type="nucleotide sequence ID" value="NZ_JAHXDN010000001.1"/>
</dbReference>
<feature type="transmembrane region" description="Helical" evidence="1">
    <location>
        <begin position="12"/>
        <end position="31"/>
    </location>
</feature>